<organism evidence="1 2">
    <name type="scientific">Nannochloropsis gaditana</name>
    <dbReference type="NCBI Taxonomy" id="72520"/>
    <lineage>
        <taxon>Eukaryota</taxon>
        <taxon>Sar</taxon>
        <taxon>Stramenopiles</taxon>
        <taxon>Ochrophyta</taxon>
        <taxon>Eustigmatophyceae</taxon>
        <taxon>Eustigmatales</taxon>
        <taxon>Monodopsidaceae</taxon>
        <taxon>Nannochloropsis</taxon>
    </lineage>
</organism>
<dbReference type="Proteomes" id="UP000019335">
    <property type="component" value="Chromosome 14"/>
</dbReference>
<proteinExistence type="predicted"/>
<gene>
    <name evidence="1" type="ORF">Naga_100020g59</name>
</gene>
<name>W7TUI7_9STRA</name>
<evidence type="ECO:0000313" key="2">
    <source>
        <dbReference type="Proteomes" id="UP000019335"/>
    </source>
</evidence>
<evidence type="ECO:0000313" key="1">
    <source>
        <dbReference type="EMBL" id="EWM24286.1"/>
    </source>
</evidence>
<protein>
    <submittedName>
        <fullName evidence="1">Uncharacterized protein</fullName>
    </submittedName>
</protein>
<accession>W7TUI7</accession>
<comment type="caution">
    <text evidence="1">The sequence shown here is derived from an EMBL/GenBank/DDBJ whole genome shotgun (WGS) entry which is preliminary data.</text>
</comment>
<dbReference type="EMBL" id="AZIL01001306">
    <property type="protein sequence ID" value="EWM24286.1"/>
    <property type="molecule type" value="Genomic_DNA"/>
</dbReference>
<sequence>MYFHIDEIITNQAMLRYSTVMGKVLKKSTYFFHREGIPTAREGHKCMSEGNLHRSNNINLTLWLFTRQVHMITSVIMR</sequence>
<keyword evidence="2" id="KW-1185">Reference proteome</keyword>
<dbReference type="AlphaFoldDB" id="W7TUI7"/>
<reference evidence="1 2" key="1">
    <citation type="journal article" date="2014" name="Mol. Plant">
        <title>Chromosome Scale Genome Assembly and Transcriptome Profiling of Nannochloropsis gaditana in Nitrogen Depletion.</title>
        <authorList>
            <person name="Corteggiani Carpinelli E."/>
            <person name="Telatin A."/>
            <person name="Vitulo N."/>
            <person name="Forcato C."/>
            <person name="D'Angelo M."/>
            <person name="Schiavon R."/>
            <person name="Vezzi A."/>
            <person name="Giacometti G.M."/>
            <person name="Morosinotto T."/>
            <person name="Valle G."/>
        </authorList>
    </citation>
    <scope>NUCLEOTIDE SEQUENCE [LARGE SCALE GENOMIC DNA]</scope>
    <source>
        <strain evidence="1 2">B-31</strain>
    </source>
</reference>